<keyword evidence="2" id="KW-0812">Transmembrane</keyword>
<dbReference type="Proteomes" id="UP000265080">
    <property type="component" value="Chromosome 3"/>
</dbReference>
<feature type="transmembrane region" description="Helical" evidence="2">
    <location>
        <begin position="328"/>
        <end position="352"/>
    </location>
</feature>
<dbReference type="SUPFAM" id="SSF48726">
    <property type="entry name" value="Immunoglobulin"/>
    <property type="match status" value="3"/>
</dbReference>
<dbReference type="PANTHER" id="PTHR21063:SF4">
    <property type="entry name" value="CD48 ANTIGEN-RELATED"/>
    <property type="match status" value="1"/>
</dbReference>
<keyword evidence="2" id="KW-0472">Membrane</keyword>
<dbReference type="InterPro" id="IPR013783">
    <property type="entry name" value="Ig-like_fold"/>
</dbReference>
<dbReference type="PANTHER" id="PTHR21063">
    <property type="entry name" value="LFA-3"/>
    <property type="match status" value="1"/>
</dbReference>
<dbReference type="PROSITE" id="PS50835">
    <property type="entry name" value="IG_LIKE"/>
    <property type="match status" value="1"/>
</dbReference>
<dbReference type="Ensembl" id="ENSAPET00000021213.1">
    <property type="protein sequence ID" value="ENSAPEP00000020663.1"/>
    <property type="gene ID" value="ENSAPEG00000014752.1"/>
</dbReference>
<feature type="chain" id="PRO_5017990229" description="Ig-like domain-containing protein" evidence="3">
    <location>
        <begin position="21"/>
        <end position="400"/>
    </location>
</feature>
<dbReference type="InterPro" id="IPR013106">
    <property type="entry name" value="Ig_V-set"/>
</dbReference>
<evidence type="ECO:0000256" key="1">
    <source>
        <dbReference type="SAM" id="MobiDB-lite"/>
    </source>
</evidence>
<accession>A0A3P8T9K4</accession>
<dbReference type="InterPro" id="IPR036179">
    <property type="entry name" value="Ig-like_dom_sf"/>
</dbReference>
<feature type="region of interest" description="Disordered" evidence="1">
    <location>
        <begin position="380"/>
        <end position="400"/>
    </location>
</feature>
<evidence type="ECO:0000256" key="3">
    <source>
        <dbReference type="SAM" id="SignalP"/>
    </source>
</evidence>
<evidence type="ECO:0000313" key="6">
    <source>
        <dbReference type="Proteomes" id="UP000265080"/>
    </source>
</evidence>
<dbReference type="AlphaFoldDB" id="A0A3P8T9K4"/>
<reference evidence="5" key="3">
    <citation type="submission" date="2025-09" db="UniProtKB">
        <authorList>
            <consortium name="Ensembl"/>
        </authorList>
    </citation>
    <scope>IDENTIFICATION</scope>
</reference>
<evidence type="ECO:0000313" key="5">
    <source>
        <dbReference type="Ensembl" id="ENSAPEP00000020663.1"/>
    </source>
</evidence>
<reference evidence="5 6" key="1">
    <citation type="submission" date="2018-03" db="EMBL/GenBank/DDBJ databases">
        <title>Finding Nemo's genes: A chromosome-scale reference assembly of the genome of the orange clownfish Amphiprion percula.</title>
        <authorList>
            <person name="Lehmann R."/>
        </authorList>
    </citation>
    <scope>NUCLEOTIDE SEQUENCE</scope>
</reference>
<proteinExistence type="predicted"/>
<keyword evidence="6" id="KW-1185">Reference proteome</keyword>
<reference evidence="5" key="2">
    <citation type="submission" date="2025-08" db="UniProtKB">
        <authorList>
            <consortium name="Ensembl"/>
        </authorList>
    </citation>
    <scope>IDENTIFICATION</scope>
</reference>
<keyword evidence="2" id="KW-1133">Transmembrane helix</keyword>
<organism evidence="5 6">
    <name type="scientific">Amphiprion percula</name>
    <name type="common">Orange clownfish</name>
    <name type="synonym">Lutjanus percula</name>
    <dbReference type="NCBI Taxonomy" id="161767"/>
    <lineage>
        <taxon>Eukaryota</taxon>
        <taxon>Metazoa</taxon>
        <taxon>Chordata</taxon>
        <taxon>Craniata</taxon>
        <taxon>Vertebrata</taxon>
        <taxon>Euteleostomi</taxon>
        <taxon>Actinopterygii</taxon>
        <taxon>Neopterygii</taxon>
        <taxon>Teleostei</taxon>
        <taxon>Neoteleostei</taxon>
        <taxon>Acanthomorphata</taxon>
        <taxon>Ovalentaria</taxon>
        <taxon>Pomacentridae</taxon>
        <taxon>Amphiprion</taxon>
    </lineage>
</organism>
<evidence type="ECO:0000256" key="2">
    <source>
        <dbReference type="SAM" id="Phobius"/>
    </source>
</evidence>
<evidence type="ECO:0000259" key="4">
    <source>
        <dbReference type="PROSITE" id="PS50835"/>
    </source>
</evidence>
<sequence>MVGPGGGVLLLVVLTGLVFSEEPAVTKLDGETVTLHLNQTEPRFKDYLWTYGRHNPVLAITIVTQGKVTPVNGTRFGNRLQTNIETASITISNLTVNDSGIFLAQILTETGTLLQRFNLTVQDNSVIFEKVLEGNSATLDPGIETLQKDHTVRWTKGPDFDGTLIAQWKDSKIFINETFKDVLQLNERTGALTINRMTRSLEGFYCVKNLWGTDPHILRKYLVMVYKLVPKPQISSAPANFTQTDGICSVSCSARNAPEVFLSWYQGEKKIIEISDSDISVNLTLPLQIQSQPAVIYICRAANPVSDATVTLNSTDWCPPHHSDHQSMFWILVATVVVVAVVAFLILIICLYKRSNRQGAQGCCEVVKWHKETLPLDDDVSEESNERLLANPTQQPGQSQ</sequence>
<dbReference type="InterPro" id="IPR007110">
    <property type="entry name" value="Ig-like_dom"/>
</dbReference>
<dbReference type="GeneTree" id="ENSGT00990000203954"/>
<feature type="compositionally biased region" description="Polar residues" evidence="1">
    <location>
        <begin position="391"/>
        <end position="400"/>
    </location>
</feature>
<keyword evidence="3" id="KW-0732">Signal</keyword>
<protein>
    <recommendedName>
        <fullName evidence="4">Ig-like domain-containing protein</fullName>
    </recommendedName>
</protein>
<dbReference type="Gene3D" id="2.60.40.10">
    <property type="entry name" value="Immunoglobulins"/>
    <property type="match status" value="3"/>
</dbReference>
<feature type="domain" description="Ig-like" evidence="4">
    <location>
        <begin position="232"/>
        <end position="311"/>
    </location>
</feature>
<dbReference type="Pfam" id="PF07686">
    <property type="entry name" value="V-set"/>
    <property type="match status" value="1"/>
</dbReference>
<dbReference type="STRING" id="161767.ENSAPEP00000020663"/>
<feature type="signal peptide" evidence="3">
    <location>
        <begin position="1"/>
        <end position="20"/>
    </location>
</feature>
<name>A0A3P8T9K4_AMPPE</name>